<comment type="caution">
    <text evidence="3">The sequence shown here is derived from an EMBL/GenBank/DDBJ whole genome shotgun (WGS) entry which is preliminary data.</text>
</comment>
<gene>
    <name evidence="3" type="ORF">LPJ64_005367</name>
</gene>
<evidence type="ECO:0000259" key="2">
    <source>
        <dbReference type="Pfam" id="PF07859"/>
    </source>
</evidence>
<proteinExistence type="predicted"/>
<keyword evidence="4" id="KW-1185">Reference proteome</keyword>
<reference evidence="3" key="1">
    <citation type="submission" date="2022-07" db="EMBL/GenBank/DDBJ databases">
        <title>Phylogenomic reconstructions and comparative analyses of Kickxellomycotina fungi.</title>
        <authorList>
            <person name="Reynolds N.K."/>
            <person name="Stajich J.E."/>
            <person name="Barry K."/>
            <person name="Grigoriev I.V."/>
            <person name="Crous P."/>
            <person name="Smith M.E."/>
        </authorList>
    </citation>
    <scope>NUCLEOTIDE SEQUENCE</scope>
    <source>
        <strain evidence="3">NBRC 105413</strain>
    </source>
</reference>
<feature type="domain" description="Alpha/beta hydrolase fold-3" evidence="2">
    <location>
        <begin position="93"/>
        <end position="301"/>
    </location>
</feature>
<dbReference type="PANTHER" id="PTHR48081">
    <property type="entry name" value="AB HYDROLASE SUPERFAMILY PROTEIN C4A8.06C"/>
    <property type="match status" value="1"/>
</dbReference>
<dbReference type="AlphaFoldDB" id="A0A9W7XHC9"/>
<name>A0A9W7XHC9_9FUNG</name>
<dbReference type="InterPro" id="IPR029058">
    <property type="entry name" value="AB_hydrolase_fold"/>
</dbReference>
<accession>A0A9W7XHC9</accession>
<protein>
    <recommendedName>
        <fullName evidence="2">Alpha/beta hydrolase fold-3 domain-containing protein</fullName>
    </recommendedName>
</protein>
<dbReference type="EMBL" id="JANBOH010000335">
    <property type="protein sequence ID" value="KAJ1642813.1"/>
    <property type="molecule type" value="Genomic_DNA"/>
</dbReference>
<evidence type="ECO:0000313" key="4">
    <source>
        <dbReference type="Proteomes" id="UP001145021"/>
    </source>
</evidence>
<organism evidence="3 4">
    <name type="scientific">Coemansia asiatica</name>
    <dbReference type="NCBI Taxonomy" id="1052880"/>
    <lineage>
        <taxon>Eukaryota</taxon>
        <taxon>Fungi</taxon>
        <taxon>Fungi incertae sedis</taxon>
        <taxon>Zoopagomycota</taxon>
        <taxon>Kickxellomycotina</taxon>
        <taxon>Kickxellomycetes</taxon>
        <taxon>Kickxellales</taxon>
        <taxon>Kickxellaceae</taxon>
        <taxon>Coemansia</taxon>
    </lineage>
</organism>
<dbReference type="SUPFAM" id="SSF53474">
    <property type="entry name" value="alpha/beta-Hydrolases"/>
    <property type="match status" value="1"/>
</dbReference>
<dbReference type="InterPro" id="IPR013094">
    <property type="entry name" value="AB_hydrolase_3"/>
</dbReference>
<dbReference type="Gene3D" id="3.40.50.1820">
    <property type="entry name" value="alpha/beta hydrolase"/>
    <property type="match status" value="1"/>
</dbReference>
<dbReference type="Proteomes" id="UP001145021">
    <property type="component" value="Unassembled WGS sequence"/>
</dbReference>
<dbReference type="InterPro" id="IPR050300">
    <property type="entry name" value="GDXG_lipolytic_enzyme"/>
</dbReference>
<dbReference type="GO" id="GO:0016787">
    <property type="term" value="F:hydrolase activity"/>
    <property type="evidence" value="ECO:0007669"/>
    <property type="project" value="UniProtKB-KW"/>
</dbReference>
<dbReference type="Pfam" id="PF07859">
    <property type="entry name" value="Abhydrolase_3"/>
    <property type="match status" value="1"/>
</dbReference>
<sequence>MPDPKIPPSIGSYRTAWYSMPKSQQPYKINDGSEAQERLLQIYQKDLDEAKSDISRHSMVVACSSSIGGIDHNNNNNTDILADQPAFPNEHVILYVCGGGFVMRDTPGEKWLYVRMSKELGQRVFVPRYHVAPESRFPQPIHDVYVAFRHLLSRGFKPHRITLVGASAGGNIAMAFLQILKIQQEPAIGRCVLIAPCVDLTLKSESWIRNQSRCVLRYRPLDDSLSLTRVYYGSAELDEIHKMAEHSLMSPIRGTLSGLPPVLVLVGSHDVLVDESRELVRLIENVAGSADYVEYPKKNHYTLLRGKTQLGQIYSQIRRFVVAKQ</sequence>
<evidence type="ECO:0000256" key="1">
    <source>
        <dbReference type="ARBA" id="ARBA00022801"/>
    </source>
</evidence>
<dbReference type="PANTHER" id="PTHR48081:SF8">
    <property type="entry name" value="ALPHA_BETA HYDROLASE FOLD-3 DOMAIN-CONTAINING PROTEIN-RELATED"/>
    <property type="match status" value="1"/>
</dbReference>
<evidence type="ECO:0000313" key="3">
    <source>
        <dbReference type="EMBL" id="KAJ1642813.1"/>
    </source>
</evidence>
<keyword evidence="1" id="KW-0378">Hydrolase</keyword>